<dbReference type="RefSeq" id="WP_114470208.1">
    <property type="nucleotide sequence ID" value="NZ_QPJK01000007.1"/>
</dbReference>
<reference evidence="6 7" key="1">
    <citation type="submission" date="2018-07" db="EMBL/GenBank/DDBJ databases">
        <title>Genomic Encyclopedia of Type Strains, Phase IV (KMG-IV): sequencing the most valuable type-strain genomes for metagenomic binning, comparative biology and taxonomic classification.</title>
        <authorList>
            <person name="Goeker M."/>
        </authorList>
    </citation>
    <scope>NUCLEOTIDE SEQUENCE [LARGE SCALE GENOMIC DNA]</scope>
    <source>
        <strain evidence="6 7">DSM 21634</strain>
    </source>
</reference>
<dbReference type="InterPro" id="IPR010645">
    <property type="entry name" value="MFS_4"/>
</dbReference>
<dbReference type="PROSITE" id="PS50850">
    <property type="entry name" value="MFS"/>
    <property type="match status" value="1"/>
</dbReference>
<dbReference type="Proteomes" id="UP000252884">
    <property type="component" value="Unassembled WGS sequence"/>
</dbReference>
<evidence type="ECO:0000313" key="6">
    <source>
        <dbReference type="EMBL" id="RCW68677.1"/>
    </source>
</evidence>
<evidence type="ECO:0000256" key="1">
    <source>
        <dbReference type="ARBA" id="ARBA00022692"/>
    </source>
</evidence>
<feature type="transmembrane region" description="Helical" evidence="4">
    <location>
        <begin position="177"/>
        <end position="198"/>
    </location>
</feature>
<dbReference type="GO" id="GO:0022857">
    <property type="term" value="F:transmembrane transporter activity"/>
    <property type="evidence" value="ECO:0007669"/>
    <property type="project" value="InterPro"/>
</dbReference>
<sequence>MTNTTATANLDQSSADAWRVITAGICALILTVGLARFAYTPMLPIMAKQANLSQLAGGWLASINYAGYMAGVLMASAISDMRLKYRLYRLGLVVAVLSTAAMGMTTSVVVWAVLRFVAGLSSIAGMLLASGLVLNWLMRSGRRAELGLHFSGLGLGIALSGLAVAATSSHANWGQQWLILGAIAVLFCVPALAWMPAPARSTKAASHRRPELAPPSARWMWLSVLAYFCAGFGFAIGATFIVAILEKLPELEGQGGWVWVCVGMAAVPSTFLWDRIAKRIGSARALLLAYGLQAIAMVLPIISHHLSMNLASAVLFGGTFAGIVSLTLSMVGRRFPAAPAKAMAKMTLSYGVAQILAPALAGYLGQMTGSYDDALIVSAFLMAIGLMLMQLLARQQDA</sequence>
<dbReference type="PANTHER" id="PTHR23537:SF1">
    <property type="entry name" value="SUGAR TRANSPORTER"/>
    <property type="match status" value="1"/>
</dbReference>
<keyword evidence="7" id="KW-1185">Reference proteome</keyword>
<dbReference type="OrthoDB" id="9797953at2"/>
<dbReference type="Pfam" id="PF06779">
    <property type="entry name" value="MFS_4"/>
    <property type="match status" value="1"/>
</dbReference>
<proteinExistence type="predicted"/>
<evidence type="ECO:0000313" key="7">
    <source>
        <dbReference type="Proteomes" id="UP000252884"/>
    </source>
</evidence>
<organism evidence="6 7">
    <name type="scientific">Pseudorhodoferax soli</name>
    <dbReference type="NCBI Taxonomy" id="545864"/>
    <lineage>
        <taxon>Bacteria</taxon>
        <taxon>Pseudomonadati</taxon>
        <taxon>Pseudomonadota</taxon>
        <taxon>Betaproteobacteria</taxon>
        <taxon>Burkholderiales</taxon>
        <taxon>Comamonadaceae</taxon>
    </lineage>
</organism>
<feature type="transmembrane region" description="Helical" evidence="4">
    <location>
        <begin position="120"/>
        <end position="138"/>
    </location>
</feature>
<feature type="transmembrane region" description="Helical" evidence="4">
    <location>
        <begin position="310"/>
        <end position="331"/>
    </location>
</feature>
<evidence type="ECO:0000256" key="3">
    <source>
        <dbReference type="ARBA" id="ARBA00023136"/>
    </source>
</evidence>
<dbReference type="EMBL" id="QPJK01000007">
    <property type="protein sequence ID" value="RCW68677.1"/>
    <property type="molecule type" value="Genomic_DNA"/>
</dbReference>
<evidence type="ECO:0000256" key="4">
    <source>
        <dbReference type="SAM" id="Phobius"/>
    </source>
</evidence>
<dbReference type="SUPFAM" id="SSF103473">
    <property type="entry name" value="MFS general substrate transporter"/>
    <property type="match status" value="1"/>
</dbReference>
<keyword evidence="2 4" id="KW-1133">Transmembrane helix</keyword>
<dbReference type="AlphaFoldDB" id="A0A368XQ84"/>
<evidence type="ECO:0000256" key="2">
    <source>
        <dbReference type="ARBA" id="ARBA00022989"/>
    </source>
</evidence>
<dbReference type="InterPro" id="IPR020846">
    <property type="entry name" value="MFS_dom"/>
</dbReference>
<feature type="transmembrane region" description="Helical" evidence="4">
    <location>
        <begin position="90"/>
        <end position="114"/>
    </location>
</feature>
<comment type="caution">
    <text evidence="6">The sequence shown here is derived from an EMBL/GenBank/DDBJ whole genome shotgun (WGS) entry which is preliminary data.</text>
</comment>
<feature type="transmembrane region" description="Helical" evidence="4">
    <location>
        <begin position="219"/>
        <end position="244"/>
    </location>
</feature>
<feature type="transmembrane region" description="Helical" evidence="4">
    <location>
        <begin position="150"/>
        <end position="171"/>
    </location>
</feature>
<gene>
    <name evidence="6" type="ORF">DES41_107198</name>
</gene>
<feature type="transmembrane region" description="Helical" evidence="4">
    <location>
        <begin position="375"/>
        <end position="393"/>
    </location>
</feature>
<feature type="transmembrane region" description="Helical" evidence="4">
    <location>
        <begin position="20"/>
        <end position="39"/>
    </location>
</feature>
<accession>A0A368XQ84</accession>
<feature type="transmembrane region" description="Helical" evidence="4">
    <location>
        <begin position="343"/>
        <end position="363"/>
    </location>
</feature>
<name>A0A368XQ84_9BURK</name>
<feature type="transmembrane region" description="Helical" evidence="4">
    <location>
        <begin position="256"/>
        <end position="273"/>
    </location>
</feature>
<dbReference type="GO" id="GO:0005886">
    <property type="term" value="C:plasma membrane"/>
    <property type="evidence" value="ECO:0007669"/>
    <property type="project" value="TreeGrafter"/>
</dbReference>
<keyword evidence="3 4" id="KW-0472">Membrane</keyword>
<feature type="domain" description="Major facilitator superfamily (MFS) profile" evidence="5">
    <location>
        <begin position="19"/>
        <end position="397"/>
    </location>
</feature>
<evidence type="ECO:0000259" key="5">
    <source>
        <dbReference type="PROSITE" id="PS50850"/>
    </source>
</evidence>
<dbReference type="Gene3D" id="1.20.1250.20">
    <property type="entry name" value="MFS general substrate transporter like domains"/>
    <property type="match status" value="1"/>
</dbReference>
<feature type="transmembrane region" description="Helical" evidence="4">
    <location>
        <begin position="285"/>
        <end position="304"/>
    </location>
</feature>
<protein>
    <submittedName>
        <fullName evidence="6">Putative MFS family arabinose efflux permease</fullName>
    </submittedName>
</protein>
<feature type="transmembrane region" description="Helical" evidence="4">
    <location>
        <begin position="59"/>
        <end position="78"/>
    </location>
</feature>
<keyword evidence="1 4" id="KW-0812">Transmembrane</keyword>
<dbReference type="PANTHER" id="PTHR23537">
    <property type="match status" value="1"/>
</dbReference>
<dbReference type="InterPro" id="IPR036259">
    <property type="entry name" value="MFS_trans_sf"/>
</dbReference>